<protein>
    <submittedName>
        <fullName evidence="2">Uncharacterized protein</fullName>
    </submittedName>
</protein>
<keyword evidence="1" id="KW-0812">Transmembrane</keyword>
<comment type="caution">
    <text evidence="2">The sequence shown here is derived from an EMBL/GenBank/DDBJ whole genome shotgun (WGS) entry which is preliminary data.</text>
</comment>
<reference evidence="2" key="1">
    <citation type="journal article" date="2012" name="PLoS ONE">
        <title>Gene sets for utilization of primary and secondary nutrition supplies in the distal gut of endangered iberian lynx.</title>
        <authorList>
            <person name="Alcaide M."/>
            <person name="Messina E."/>
            <person name="Richter M."/>
            <person name="Bargiela R."/>
            <person name="Peplies J."/>
            <person name="Huws S.A."/>
            <person name="Newbold C.J."/>
            <person name="Golyshin P.N."/>
            <person name="Simon M.A."/>
            <person name="Lopez G."/>
            <person name="Yakimov M.M."/>
            <person name="Ferrer M."/>
        </authorList>
    </citation>
    <scope>NUCLEOTIDE SEQUENCE</scope>
</reference>
<accession>J9FD64</accession>
<proteinExistence type="predicted"/>
<name>J9FD64_9ZZZZ</name>
<organism evidence="2">
    <name type="scientific">gut metagenome</name>
    <dbReference type="NCBI Taxonomy" id="749906"/>
    <lineage>
        <taxon>unclassified sequences</taxon>
        <taxon>metagenomes</taxon>
        <taxon>organismal metagenomes</taxon>
    </lineage>
</organism>
<keyword evidence="1" id="KW-0472">Membrane</keyword>
<feature type="transmembrane region" description="Helical" evidence="1">
    <location>
        <begin position="6"/>
        <end position="26"/>
    </location>
</feature>
<dbReference type="EMBL" id="AMCI01007302">
    <property type="protein sequence ID" value="EJW92846.1"/>
    <property type="molecule type" value="Genomic_DNA"/>
</dbReference>
<gene>
    <name evidence="2" type="ORF">EVA_19028</name>
</gene>
<evidence type="ECO:0000256" key="1">
    <source>
        <dbReference type="SAM" id="Phobius"/>
    </source>
</evidence>
<sequence>MSKASFFLFFLPFLYILFVIIHTLLITNRKSKFFMLIDEI</sequence>
<evidence type="ECO:0000313" key="2">
    <source>
        <dbReference type="EMBL" id="EJW92846.1"/>
    </source>
</evidence>
<dbReference type="AlphaFoldDB" id="J9FD64"/>
<keyword evidence="1" id="KW-1133">Transmembrane helix</keyword>